<dbReference type="RefSeq" id="WP_176847086.1">
    <property type="nucleotide sequence ID" value="NZ_CP061502.1"/>
</dbReference>
<evidence type="ECO:0000256" key="8">
    <source>
        <dbReference type="SAM" id="Phobius"/>
    </source>
</evidence>
<evidence type="ECO:0000256" key="5">
    <source>
        <dbReference type="ARBA" id="ARBA00022692"/>
    </source>
</evidence>
<keyword evidence="6 8" id="KW-1133">Transmembrane helix</keyword>
<dbReference type="AlphaFoldDB" id="A0A1H2ZBQ5"/>
<dbReference type="PANTHER" id="PTHR21716">
    <property type="entry name" value="TRANSMEMBRANE PROTEIN"/>
    <property type="match status" value="1"/>
</dbReference>
<name>A0A1H2ZBQ5_9RHOB</name>
<feature type="transmembrane region" description="Helical" evidence="8">
    <location>
        <begin position="318"/>
        <end position="350"/>
    </location>
</feature>
<feature type="transmembrane region" description="Helical" evidence="8">
    <location>
        <begin position="286"/>
        <end position="306"/>
    </location>
</feature>
<dbReference type="STRING" id="564137.SAMN04488238_105320"/>
<protein>
    <submittedName>
        <fullName evidence="9">Predicted PurR-regulated permease PerM</fullName>
    </submittedName>
</protein>
<evidence type="ECO:0000313" key="10">
    <source>
        <dbReference type="Proteomes" id="UP000198539"/>
    </source>
</evidence>
<proteinExistence type="inferred from homology"/>
<dbReference type="EMBL" id="FNOM01000005">
    <property type="protein sequence ID" value="SDX14775.1"/>
    <property type="molecule type" value="Genomic_DNA"/>
</dbReference>
<dbReference type="PANTHER" id="PTHR21716:SF53">
    <property type="entry name" value="PERMEASE PERM-RELATED"/>
    <property type="match status" value="1"/>
</dbReference>
<feature type="transmembrane region" description="Helical" evidence="8">
    <location>
        <begin position="50"/>
        <end position="69"/>
    </location>
</feature>
<dbReference type="Proteomes" id="UP000198539">
    <property type="component" value="Unassembled WGS sequence"/>
</dbReference>
<organism evidence="9 10">
    <name type="scientific">Roseicitreum antarcticum</name>
    <dbReference type="NCBI Taxonomy" id="564137"/>
    <lineage>
        <taxon>Bacteria</taxon>
        <taxon>Pseudomonadati</taxon>
        <taxon>Pseudomonadota</taxon>
        <taxon>Alphaproteobacteria</taxon>
        <taxon>Rhodobacterales</taxon>
        <taxon>Paracoccaceae</taxon>
        <taxon>Roseicitreum</taxon>
    </lineage>
</organism>
<keyword evidence="4" id="KW-1003">Cell membrane</keyword>
<evidence type="ECO:0000313" key="9">
    <source>
        <dbReference type="EMBL" id="SDX14775.1"/>
    </source>
</evidence>
<accession>A0A1H2ZBQ5</accession>
<feature type="transmembrane region" description="Helical" evidence="8">
    <location>
        <begin position="226"/>
        <end position="247"/>
    </location>
</feature>
<comment type="similarity">
    <text evidence="2">Belongs to the autoinducer-2 exporter (AI-2E) (TC 2.A.86) family.</text>
</comment>
<feature type="transmembrane region" description="Helical" evidence="8">
    <location>
        <begin position="81"/>
        <end position="101"/>
    </location>
</feature>
<dbReference type="GO" id="GO:0005886">
    <property type="term" value="C:plasma membrane"/>
    <property type="evidence" value="ECO:0007669"/>
    <property type="project" value="UniProtKB-SubCell"/>
</dbReference>
<keyword evidence="5 8" id="KW-0812">Transmembrane</keyword>
<evidence type="ECO:0000256" key="4">
    <source>
        <dbReference type="ARBA" id="ARBA00022475"/>
    </source>
</evidence>
<feature type="transmembrane region" description="Helical" evidence="8">
    <location>
        <begin position="21"/>
        <end position="44"/>
    </location>
</feature>
<dbReference type="GO" id="GO:0055085">
    <property type="term" value="P:transmembrane transport"/>
    <property type="evidence" value="ECO:0007669"/>
    <property type="project" value="TreeGrafter"/>
</dbReference>
<evidence type="ECO:0000256" key="3">
    <source>
        <dbReference type="ARBA" id="ARBA00022448"/>
    </source>
</evidence>
<evidence type="ECO:0000256" key="7">
    <source>
        <dbReference type="ARBA" id="ARBA00023136"/>
    </source>
</evidence>
<keyword evidence="10" id="KW-1185">Reference proteome</keyword>
<evidence type="ECO:0000256" key="6">
    <source>
        <dbReference type="ARBA" id="ARBA00022989"/>
    </source>
</evidence>
<evidence type="ECO:0000256" key="2">
    <source>
        <dbReference type="ARBA" id="ARBA00009773"/>
    </source>
</evidence>
<dbReference type="Pfam" id="PF01594">
    <property type="entry name" value="AI-2E_transport"/>
    <property type="match status" value="1"/>
</dbReference>
<evidence type="ECO:0000256" key="1">
    <source>
        <dbReference type="ARBA" id="ARBA00004651"/>
    </source>
</evidence>
<sequence>MAQIRPETAYAMRPARKIRASWVAQATFWLAICLLTLGALWMLSGIVTPFFIGVLMAYFLNPTVTWLAARRVPRPVAAAGLLFLMLGALVAGLALIVPTLLNQLYDLFEALPDIFAQFKSWIGEGTPRFVNSDADDVREMLSDAADAVSENRDQVLSGLSMGLSGLSRLVLFWVVMPVVAFYLLVDWPRLTTTVYDAIPRHHLNTICKLLADMDDVLSGFVRGQSVVCLLLAGFYAVALLLAGLNYGLAVGVVTGLISFIPYVGAFVGGALAIGLAVYQFWDAPQLIGAVVAIYAFGQVLEGQILVPRLVGNSIRLHPVWLIFAVLAFGSLFGFVGALLSVPLAAVLGVLSRFVYTRYRHSAFYGAQSEGSGTTTSAKPDPNL</sequence>
<keyword evidence="7 8" id="KW-0472">Membrane</keyword>
<reference evidence="9 10" key="1">
    <citation type="submission" date="2016-10" db="EMBL/GenBank/DDBJ databases">
        <authorList>
            <person name="de Groot N.N."/>
        </authorList>
    </citation>
    <scope>NUCLEOTIDE SEQUENCE [LARGE SCALE GENOMIC DNA]</scope>
    <source>
        <strain evidence="9 10">CGMCC 1.8894</strain>
    </source>
</reference>
<feature type="transmembrane region" description="Helical" evidence="8">
    <location>
        <begin position="259"/>
        <end position="281"/>
    </location>
</feature>
<gene>
    <name evidence="9" type="ORF">SAMN04488238_105320</name>
</gene>
<dbReference type="InterPro" id="IPR002549">
    <property type="entry name" value="AI-2E-like"/>
</dbReference>
<keyword evidence="3" id="KW-0813">Transport</keyword>
<feature type="transmembrane region" description="Helical" evidence="8">
    <location>
        <begin position="166"/>
        <end position="185"/>
    </location>
</feature>
<comment type="subcellular location">
    <subcellularLocation>
        <location evidence="1">Cell membrane</location>
        <topology evidence="1">Multi-pass membrane protein</topology>
    </subcellularLocation>
</comment>